<dbReference type="EMBL" id="EQ999973">
    <property type="protein sequence ID" value="OAS99675.1"/>
    <property type="molecule type" value="Genomic_DNA"/>
</dbReference>
<dbReference type="RefSeq" id="XP_045279403.1">
    <property type="nucleotide sequence ID" value="XM_045425506.1"/>
</dbReference>
<evidence type="ECO:0000313" key="3">
    <source>
        <dbReference type="Proteomes" id="UP000002039"/>
    </source>
</evidence>
<keyword evidence="3" id="KW-1185">Reference proteome</keyword>
<evidence type="ECO:0000313" key="2">
    <source>
        <dbReference type="EMBL" id="OAS99675.1"/>
    </source>
</evidence>
<sequence length="71" mass="7424">MASPHCIPFNGPNHRPSHDGTNLPSALPAAWPCCGFVAPPPVPTHSLPSPDPNDEVLSAQDLTELDDSLSS</sequence>
<protein>
    <submittedName>
        <fullName evidence="2">Uncharacterized protein</fullName>
    </submittedName>
</protein>
<gene>
    <name evidence="2" type="ORF">BDCG_16253</name>
</gene>
<name>A0ABX2VR04_AJEDR</name>
<dbReference type="Proteomes" id="UP000002039">
    <property type="component" value="Unassembled WGS sequence"/>
</dbReference>
<accession>A0ABX2VR04</accession>
<feature type="region of interest" description="Disordered" evidence="1">
    <location>
        <begin position="41"/>
        <end position="71"/>
    </location>
</feature>
<dbReference type="GeneID" id="69031145"/>
<evidence type="ECO:0000256" key="1">
    <source>
        <dbReference type="SAM" id="MobiDB-lite"/>
    </source>
</evidence>
<feature type="region of interest" description="Disordered" evidence="1">
    <location>
        <begin position="1"/>
        <end position="24"/>
    </location>
</feature>
<reference evidence="3" key="1">
    <citation type="journal article" date="2015" name="PLoS Genet.">
        <title>The dynamic genome and transcriptome of the human fungal pathogen Blastomyces and close relative Emmonsia.</title>
        <authorList>
            <person name="Munoz J.F."/>
            <person name="Gauthier G.M."/>
            <person name="Desjardins C.A."/>
            <person name="Gallo J.E."/>
            <person name="Holder J."/>
            <person name="Sullivan T.D."/>
            <person name="Marty A.J."/>
            <person name="Carmen J.C."/>
            <person name="Chen Z."/>
            <person name="Ding L."/>
            <person name="Gujja S."/>
            <person name="Magrini V."/>
            <person name="Misas E."/>
            <person name="Mitreva M."/>
            <person name="Priest M."/>
            <person name="Saif S."/>
            <person name="Whiston E.A."/>
            <person name="Young S."/>
            <person name="Zeng Q."/>
            <person name="Goldman W.E."/>
            <person name="Mardis E.R."/>
            <person name="Taylor J.W."/>
            <person name="McEwen J.G."/>
            <person name="Clay O.K."/>
            <person name="Klein B.S."/>
            <person name="Cuomo C.A."/>
        </authorList>
    </citation>
    <scope>NUCLEOTIDE SEQUENCE [LARGE SCALE GENOMIC DNA]</scope>
    <source>
        <strain evidence="3">ER-3 / ATCC MYA-2586</strain>
    </source>
</reference>
<organism evidence="2 3">
    <name type="scientific">Ajellomyces dermatitidis (strain ER-3 / ATCC MYA-2586)</name>
    <name type="common">Blastomyces dermatitidis</name>
    <dbReference type="NCBI Taxonomy" id="559297"/>
    <lineage>
        <taxon>Eukaryota</taxon>
        <taxon>Fungi</taxon>
        <taxon>Dikarya</taxon>
        <taxon>Ascomycota</taxon>
        <taxon>Pezizomycotina</taxon>
        <taxon>Eurotiomycetes</taxon>
        <taxon>Eurotiomycetidae</taxon>
        <taxon>Onygenales</taxon>
        <taxon>Ajellomycetaceae</taxon>
        <taxon>Blastomyces</taxon>
    </lineage>
</organism>
<proteinExistence type="predicted"/>